<organism evidence="2">
    <name type="scientific">Candidatus Methanofastidiosum methylothiophilum</name>
    <dbReference type="NCBI Taxonomy" id="1705564"/>
    <lineage>
        <taxon>Archaea</taxon>
        <taxon>Methanobacteriati</taxon>
        <taxon>Methanobacteriota</taxon>
        <taxon>Stenosarchaea group</taxon>
        <taxon>Candidatus Methanofastidiosia</taxon>
        <taxon>Candidatus Methanofastidiosales</taxon>
        <taxon>Candidatus Methanofastidiosaceae</taxon>
        <taxon>Candidatus Methanofastidiosum</taxon>
    </lineage>
</organism>
<name>A0A150JKW8_9EURY</name>
<keyword evidence="1" id="KW-0812">Transmembrane</keyword>
<protein>
    <submittedName>
        <fullName evidence="2">Uncharacterized protein</fullName>
    </submittedName>
</protein>
<dbReference type="AlphaFoldDB" id="A0A150JKW8"/>
<dbReference type="EMBL" id="LNJE01000010">
    <property type="protein sequence ID" value="KYC57728.1"/>
    <property type="molecule type" value="Genomic_DNA"/>
</dbReference>
<keyword evidence="1" id="KW-0472">Membrane</keyword>
<feature type="transmembrane region" description="Helical" evidence="1">
    <location>
        <begin position="12"/>
        <end position="33"/>
    </location>
</feature>
<keyword evidence="1" id="KW-1133">Transmembrane helix</keyword>
<sequence>MNLIKTFFKHVIYGIIVINTILAIQGYIMAFTIEKPSLTEDYVKEILTFENYNEIKIGKEFSIGDRNFGFVITFNPSNYGLFNRNCNQDANNSDIPD</sequence>
<comment type="caution">
    <text evidence="2">The sequence shown here is derived from an EMBL/GenBank/DDBJ whole genome shotgun (WGS) entry which is preliminary data.</text>
</comment>
<evidence type="ECO:0000313" key="2">
    <source>
        <dbReference type="EMBL" id="KYC57728.1"/>
    </source>
</evidence>
<evidence type="ECO:0000256" key="1">
    <source>
        <dbReference type="SAM" id="Phobius"/>
    </source>
</evidence>
<reference evidence="2" key="1">
    <citation type="journal article" date="2016" name="ISME J.">
        <title>Chasing the elusive Euryarchaeota class WSA2: genomes reveal a uniquely fastidious methyl-reducing methanogen.</title>
        <authorList>
            <person name="Nobu M.K."/>
            <person name="Narihiro T."/>
            <person name="Kuroda K."/>
            <person name="Mei R."/>
            <person name="Liu W.T."/>
        </authorList>
    </citation>
    <scope>NUCLEOTIDE SEQUENCE [LARGE SCALE GENOMIC DNA]</scope>
    <source>
        <strain evidence="2">ADurb1213_Bin02801</strain>
    </source>
</reference>
<proteinExistence type="predicted"/>
<gene>
    <name evidence="2" type="ORF">APG09_00973</name>
</gene>
<accession>A0A150JKW8</accession>